<dbReference type="Pfam" id="PF00345">
    <property type="entry name" value="PapD_N"/>
    <property type="match status" value="1"/>
</dbReference>
<feature type="domain" description="Pili assembly chaperone C-terminal" evidence="10">
    <location>
        <begin position="181"/>
        <end position="246"/>
    </location>
</feature>
<dbReference type="PROSITE" id="PS00635">
    <property type="entry name" value="PILI_CHAPERONE"/>
    <property type="match status" value="1"/>
</dbReference>
<evidence type="ECO:0000256" key="3">
    <source>
        <dbReference type="ARBA" id="ARBA00022558"/>
    </source>
</evidence>
<evidence type="ECO:0000256" key="4">
    <source>
        <dbReference type="ARBA" id="ARBA00022729"/>
    </source>
</evidence>
<dbReference type="AlphaFoldDB" id="A0A6J5ELY1"/>
<dbReference type="GO" id="GO:0071555">
    <property type="term" value="P:cell wall organization"/>
    <property type="evidence" value="ECO:0007669"/>
    <property type="project" value="InterPro"/>
</dbReference>
<dbReference type="Proteomes" id="UP000494363">
    <property type="component" value="Unassembled WGS sequence"/>
</dbReference>
<keyword evidence="12" id="KW-1185">Reference proteome</keyword>
<dbReference type="InterPro" id="IPR016147">
    <property type="entry name" value="Pili_assmbl_chaperone_N"/>
</dbReference>
<proteinExistence type="inferred from homology"/>
<sequence>MKFRIVHPVYKVVLMVGFVIASLAGATVARASIVIGATRVIYSADASEVTVKLSNQGQAAALAQTWIDNGDPKAAPSTVATPFTLTPPVSRIDPSKAQTIRIFRINDTLPNDRESVFYLNVLEIPPKPGADESGQNHLQLAFRTRIKLFYRPTGLKMSAAEAPRQLTWQWSRNDSKTTLTVSNPTPYYVTVSSFEVKDASGAMVAKSLDSDMIAPGASKSMPVTETQAHPGEVARFFSINDYGGEDEHETPIR</sequence>
<dbReference type="GO" id="GO:0030288">
    <property type="term" value="C:outer membrane-bounded periplasmic space"/>
    <property type="evidence" value="ECO:0007669"/>
    <property type="project" value="InterPro"/>
</dbReference>
<dbReference type="InterPro" id="IPR016148">
    <property type="entry name" value="Pili_assmbl_chaperone_C"/>
</dbReference>
<accession>A0A6J5ELY1</accession>
<dbReference type="InterPro" id="IPR050643">
    <property type="entry name" value="Periplasmic_pilus_chap"/>
</dbReference>
<dbReference type="FunFam" id="2.60.40.10:FF:000458">
    <property type="entry name" value="Molecular chaperone FimC"/>
    <property type="match status" value="1"/>
</dbReference>
<dbReference type="PANTHER" id="PTHR30251">
    <property type="entry name" value="PILUS ASSEMBLY CHAPERONE"/>
    <property type="match status" value="1"/>
</dbReference>
<dbReference type="SUPFAM" id="SSF49354">
    <property type="entry name" value="PapD-like"/>
    <property type="match status" value="1"/>
</dbReference>
<dbReference type="InterPro" id="IPR013783">
    <property type="entry name" value="Ig-like_fold"/>
</dbReference>
<evidence type="ECO:0000256" key="1">
    <source>
        <dbReference type="ARBA" id="ARBA00004418"/>
    </source>
</evidence>
<keyword evidence="4" id="KW-0732">Signal</keyword>
<comment type="subcellular location">
    <subcellularLocation>
        <location evidence="1 8">Periplasm</location>
    </subcellularLocation>
</comment>
<name>A0A6J5ELY1_9BURK</name>
<evidence type="ECO:0000259" key="9">
    <source>
        <dbReference type="Pfam" id="PF00345"/>
    </source>
</evidence>
<feature type="domain" description="Pili assembly chaperone N-terminal" evidence="9">
    <location>
        <begin position="32"/>
        <end position="155"/>
    </location>
</feature>
<evidence type="ECO:0000313" key="12">
    <source>
        <dbReference type="Proteomes" id="UP000494363"/>
    </source>
</evidence>
<organism evidence="11 12">
    <name type="scientific">Paraburkholderia humisilvae</name>
    <dbReference type="NCBI Taxonomy" id="627669"/>
    <lineage>
        <taxon>Bacteria</taxon>
        <taxon>Pseudomonadati</taxon>
        <taxon>Pseudomonadota</taxon>
        <taxon>Betaproteobacteria</taxon>
        <taxon>Burkholderiales</taxon>
        <taxon>Burkholderiaceae</taxon>
        <taxon>Paraburkholderia</taxon>
    </lineage>
</organism>
<dbReference type="InterPro" id="IPR008962">
    <property type="entry name" value="PapD-like_sf"/>
</dbReference>
<reference evidence="11 12" key="1">
    <citation type="submission" date="2020-04" db="EMBL/GenBank/DDBJ databases">
        <authorList>
            <person name="De Canck E."/>
        </authorList>
    </citation>
    <scope>NUCLEOTIDE SEQUENCE [LARGE SCALE GENOMIC DNA]</scope>
    <source>
        <strain evidence="11 12">LMG 29542</strain>
    </source>
</reference>
<evidence type="ECO:0000259" key="10">
    <source>
        <dbReference type="Pfam" id="PF02753"/>
    </source>
</evidence>
<evidence type="ECO:0000256" key="2">
    <source>
        <dbReference type="ARBA" id="ARBA00007399"/>
    </source>
</evidence>
<dbReference type="EMBL" id="CADIKH010000029">
    <property type="protein sequence ID" value="CAB3766242.1"/>
    <property type="molecule type" value="Genomic_DNA"/>
</dbReference>
<keyword evidence="7" id="KW-0393">Immunoglobulin domain</keyword>
<protein>
    <submittedName>
        <fullName evidence="11">Putative fimbrial chaperone YadV</fullName>
    </submittedName>
</protein>
<dbReference type="Gene3D" id="2.60.40.10">
    <property type="entry name" value="Immunoglobulins"/>
    <property type="match status" value="2"/>
</dbReference>
<keyword evidence="6 8" id="KW-0143">Chaperone</keyword>
<dbReference type="SUPFAM" id="SSF49584">
    <property type="entry name" value="Periplasmic chaperone C-domain"/>
    <property type="match status" value="1"/>
</dbReference>
<evidence type="ECO:0000256" key="6">
    <source>
        <dbReference type="ARBA" id="ARBA00023186"/>
    </source>
</evidence>
<dbReference type="InterPro" id="IPR018046">
    <property type="entry name" value="Pili_assmbl_chaperone_CS"/>
</dbReference>
<dbReference type="InterPro" id="IPR001829">
    <property type="entry name" value="Pili_assmbl_chaperone_bac"/>
</dbReference>
<evidence type="ECO:0000256" key="5">
    <source>
        <dbReference type="ARBA" id="ARBA00022764"/>
    </source>
</evidence>
<comment type="similarity">
    <text evidence="2 8">Belongs to the periplasmic pilus chaperone family.</text>
</comment>
<dbReference type="PANTHER" id="PTHR30251:SF2">
    <property type="entry name" value="FIMBRIAL CHAPERONE YADV-RELATED"/>
    <property type="match status" value="1"/>
</dbReference>
<keyword evidence="3" id="KW-1029">Fimbrium biogenesis</keyword>
<evidence type="ECO:0000313" key="11">
    <source>
        <dbReference type="EMBL" id="CAB3766242.1"/>
    </source>
</evidence>
<evidence type="ECO:0000256" key="8">
    <source>
        <dbReference type="RuleBase" id="RU003918"/>
    </source>
</evidence>
<dbReference type="PRINTS" id="PR00969">
    <property type="entry name" value="CHAPERONPILI"/>
</dbReference>
<dbReference type="InterPro" id="IPR036316">
    <property type="entry name" value="Pili_assmbl_chap_C_dom_sf"/>
</dbReference>
<keyword evidence="5" id="KW-0574">Periplasm</keyword>
<dbReference type="Pfam" id="PF02753">
    <property type="entry name" value="PapD_C"/>
    <property type="match status" value="1"/>
</dbReference>
<gene>
    <name evidence="11" type="primary">yadV_2</name>
    <name evidence="11" type="ORF">LMG29542_05322</name>
</gene>
<evidence type="ECO:0000256" key="7">
    <source>
        <dbReference type="ARBA" id="ARBA00023319"/>
    </source>
</evidence>